<dbReference type="Proteomes" id="UP000281553">
    <property type="component" value="Unassembled WGS sequence"/>
</dbReference>
<organism evidence="2 3">
    <name type="scientific">Dibothriocephalus latus</name>
    <name type="common">Fish tapeworm</name>
    <name type="synonym">Diphyllobothrium latum</name>
    <dbReference type="NCBI Taxonomy" id="60516"/>
    <lineage>
        <taxon>Eukaryota</taxon>
        <taxon>Metazoa</taxon>
        <taxon>Spiralia</taxon>
        <taxon>Lophotrochozoa</taxon>
        <taxon>Platyhelminthes</taxon>
        <taxon>Cestoda</taxon>
        <taxon>Eucestoda</taxon>
        <taxon>Diphyllobothriidea</taxon>
        <taxon>Diphyllobothriidae</taxon>
        <taxon>Dibothriocephalus</taxon>
    </lineage>
</organism>
<feature type="coiled-coil region" evidence="1">
    <location>
        <begin position="208"/>
        <end position="235"/>
    </location>
</feature>
<proteinExistence type="predicted"/>
<evidence type="ECO:0000313" key="3">
    <source>
        <dbReference type="Proteomes" id="UP000281553"/>
    </source>
</evidence>
<keyword evidence="3" id="KW-1185">Reference proteome</keyword>
<dbReference type="AlphaFoldDB" id="A0A3P6T1S1"/>
<evidence type="ECO:0000313" key="2">
    <source>
        <dbReference type="EMBL" id="VDK78917.1"/>
    </source>
</evidence>
<gene>
    <name evidence="2" type="ORF">DILT_LOCUS2982</name>
</gene>
<accession>A0A3P6T1S1</accession>
<name>A0A3P6T1S1_DIBLA</name>
<evidence type="ECO:0000256" key="1">
    <source>
        <dbReference type="SAM" id="Coils"/>
    </source>
</evidence>
<dbReference type="OrthoDB" id="6272040at2759"/>
<keyword evidence="1" id="KW-0175">Coiled coil</keyword>
<protein>
    <submittedName>
        <fullName evidence="2">Uncharacterized protein</fullName>
    </submittedName>
</protein>
<sequence length="293" mass="33941">MAELHCLLTKESARTSSLLAEISLMRKRLEPDDVRRKCEQLQDEAALRCCDYQREISAELPSASLQTLLEAKERLRELYAAQIETAVESLREKQRGLNYQVPFLTGDYPPKTYQNHDHSTRLKVLKFGLEERLRHLADAKSKSKVLEDQLETIKTQQNVSKIETIRRLFALFKTRREHIDVLRQEIRQNLQTMQTITPAVRQDSKEHIFQMAQTMTRLKNQIREAKSEVAQLKQNPVLRLQQLKSSIFALKTAITNSEARQLASKVDIRSGVKQFKKLSCDNERLKKVSGLSK</sequence>
<dbReference type="EMBL" id="UYRU01042921">
    <property type="protein sequence ID" value="VDK78917.1"/>
    <property type="molecule type" value="Genomic_DNA"/>
</dbReference>
<reference evidence="2 3" key="1">
    <citation type="submission" date="2018-11" db="EMBL/GenBank/DDBJ databases">
        <authorList>
            <consortium name="Pathogen Informatics"/>
        </authorList>
    </citation>
    <scope>NUCLEOTIDE SEQUENCE [LARGE SCALE GENOMIC DNA]</scope>
</reference>